<dbReference type="Proteomes" id="UP000806285">
    <property type="component" value="Unassembled WGS sequence"/>
</dbReference>
<evidence type="ECO:0008006" key="3">
    <source>
        <dbReference type="Google" id="ProtNLM"/>
    </source>
</evidence>
<organism evidence="1 2">
    <name type="scientific">Ramlibacter pallidus</name>
    <dbReference type="NCBI Taxonomy" id="2780087"/>
    <lineage>
        <taxon>Bacteria</taxon>
        <taxon>Pseudomonadati</taxon>
        <taxon>Pseudomonadota</taxon>
        <taxon>Betaproteobacteria</taxon>
        <taxon>Burkholderiales</taxon>
        <taxon>Comamonadaceae</taxon>
        <taxon>Ramlibacter</taxon>
    </lineage>
</organism>
<evidence type="ECO:0000313" key="2">
    <source>
        <dbReference type="Proteomes" id="UP000806285"/>
    </source>
</evidence>
<name>A0ABR9S4E4_9BURK</name>
<dbReference type="RefSeq" id="WP_193676938.1">
    <property type="nucleotide sequence ID" value="NZ_JADDIV010000003.1"/>
</dbReference>
<dbReference type="EMBL" id="JADDIV010000003">
    <property type="protein sequence ID" value="MBE7368343.1"/>
    <property type="molecule type" value="Genomic_DNA"/>
</dbReference>
<accession>A0ABR9S4E4</accession>
<evidence type="ECO:0000313" key="1">
    <source>
        <dbReference type="EMBL" id="MBE7368343.1"/>
    </source>
</evidence>
<gene>
    <name evidence="1" type="ORF">IM787_12360</name>
</gene>
<protein>
    <recommendedName>
        <fullName evidence="3">DUF2783 domain-containing protein</fullName>
    </recommendedName>
</protein>
<reference evidence="1 2" key="1">
    <citation type="submission" date="2020-10" db="EMBL/GenBank/DDBJ databases">
        <title>Ramlibacter sp. HM2 16S ribosomal RNA gene Genome sequencing and assembly.</title>
        <authorList>
            <person name="Kang M."/>
        </authorList>
    </citation>
    <scope>NUCLEOTIDE SEQUENCE [LARGE SCALE GENOMIC DNA]</scope>
    <source>
        <strain evidence="1 2">HM2</strain>
    </source>
</reference>
<keyword evidence="2" id="KW-1185">Reference proteome</keyword>
<proteinExistence type="predicted"/>
<comment type="caution">
    <text evidence="1">The sequence shown here is derived from an EMBL/GenBank/DDBJ whole genome shotgun (WGS) entry which is preliminary data.</text>
</comment>
<sequence length="67" mass="7344">MNDADLDRSYTALCHALGEVGPERSELLLAMLALALMARQEHAGEVLALVQRARDRCLDTPAAEPRQ</sequence>